<reference evidence="2" key="3">
    <citation type="submission" date="2025-08" db="UniProtKB">
        <authorList>
            <consortium name="RefSeq"/>
        </authorList>
    </citation>
    <scope>IDENTIFICATION</scope>
    <source>
        <strain evidence="2">NI907</strain>
    </source>
</reference>
<reference evidence="2" key="2">
    <citation type="submission" date="2019-10" db="EMBL/GenBank/DDBJ databases">
        <authorList>
            <consortium name="NCBI Genome Project"/>
        </authorList>
    </citation>
    <scope>NUCLEOTIDE SEQUENCE</scope>
    <source>
        <strain evidence="2">NI907</strain>
    </source>
</reference>
<reference evidence="2" key="1">
    <citation type="journal article" date="2019" name="Mol. Biol. Evol.">
        <title>Blast fungal genomes show frequent chromosomal changes, gene gains and losses, and effector gene turnover.</title>
        <authorList>
            <person name="Gomez Luciano L.B."/>
            <person name="Jason Tsai I."/>
            <person name="Chuma I."/>
            <person name="Tosa Y."/>
            <person name="Chen Y.H."/>
            <person name="Li J.Y."/>
            <person name="Li M.Y."/>
            <person name="Jade Lu M.Y."/>
            <person name="Nakayashiki H."/>
            <person name="Li W.H."/>
        </authorList>
    </citation>
    <scope>NUCLEOTIDE SEQUENCE</scope>
    <source>
        <strain evidence="2">NI907</strain>
    </source>
</reference>
<keyword evidence="1" id="KW-1185">Reference proteome</keyword>
<dbReference type="GeneID" id="41957427"/>
<dbReference type="Proteomes" id="UP000515153">
    <property type="component" value="Unplaced"/>
</dbReference>
<proteinExistence type="predicted"/>
<name>A0A6P8BLX7_PYRGI</name>
<dbReference type="AlphaFoldDB" id="A0A6P8BLX7"/>
<organism evidence="1 2">
    <name type="scientific">Pyricularia grisea</name>
    <name type="common">Crabgrass-specific blast fungus</name>
    <name type="synonym">Magnaporthe grisea</name>
    <dbReference type="NCBI Taxonomy" id="148305"/>
    <lineage>
        <taxon>Eukaryota</taxon>
        <taxon>Fungi</taxon>
        <taxon>Dikarya</taxon>
        <taxon>Ascomycota</taxon>
        <taxon>Pezizomycotina</taxon>
        <taxon>Sordariomycetes</taxon>
        <taxon>Sordariomycetidae</taxon>
        <taxon>Magnaporthales</taxon>
        <taxon>Pyriculariaceae</taxon>
        <taxon>Pyricularia</taxon>
    </lineage>
</organism>
<dbReference type="KEGG" id="pgri:PgNI_02449"/>
<gene>
    <name evidence="2" type="ORF">PgNI_02449</name>
</gene>
<evidence type="ECO:0000313" key="2">
    <source>
        <dbReference type="RefSeq" id="XP_030988126.1"/>
    </source>
</evidence>
<protein>
    <submittedName>
        <fullName evidence="2">Uncharacterized protein</fullName>
    </submittedName>
</protein>
<sequence>MHPAQRPMIDDGASGVILMLDETRLRSGDATAKMHEAKRDATMIPEPASSGSSRRCVVSASGGTIMMRTTKVRFRYFCGMSQQTKTPTPEKRDLHGTQRSHVYLSTPNQNTRHTLRTCRASFSCPTENDALSPPSLSLNIRALSTFSRSFKSNGSFGPYGIRM</sequence>
<evidence type="ECO:0000313" key="1">
    <source>
        <dbReference type="Proteomes" id="UP000515153"/>
    </source>
</evidence>
<dbReference type="RefSeq" id="XP_030988126.1">
    <property type="nucleotide sequence ID" value="XM_031122515.1"/>
</dbReference>
<accession>A0A6P8BLX7</accession>